<evidence type="ECO:0000259" key="8">
    <source>
        <dbReference type="SMART" id="SM00385"/>
    </source>
</evidence>
<keyword evidence="7" id="KW-1133">Transmembrane helix</keyword>
<dbReference type="InterPro" id="IPR018289">
    <property type="entry name" value="MULE_transposase_dom"/>
</dbReference>
<dbReference type="EMBL" id="JBBWWQ010000013">
    <property type="protein sequence ID" value="KAK8933771.1"/>
    <property type="molecule type" value="Genomic_DNA"/>
</dbReference>
<dbReference type="Gene3D" id="1.10.472.10">
    <property type="entry name" value="Cyclin-like"/>
    <property type="match status" value="2"/>
</dbReference>
<evidence type="ECO:0000256" key="6">
    <source>
        <dbReference type="SAM" id="MobiDB-lite"/>
    </source>
</evidence>
<evidence type="ECO:0000256" key="7">
    <source>
        <dbReference type="SAM" id="Phobius"/>
    </source>
</evidence>
<keyword evidence="7" id="KW-0812">Transmembrane</keyword>
<dbReference type="InterPro" id="IPR048258">
    <property type="entry name" value="Cyclins_cyclin-box"/>
</dbReference>
<dbReference type="CDD" id="cd20506">
    <property type="entry name" value="CYCLIN_AtCycA-like_rpt2"/>
    <property type="match status" value="1"/>
</dbReference>
<dbReference type="InterPro" id="IPR006671">
    <property type="entry name" value="Cyclin_N"/>
</dbReference>
<gene>
    <name evidence="10" type="primary">CYCA3-1</name>
    <name evidence="10" type="ORF">KSP39_PZI015249</name>
</gene>
<comment type="caution">
    <text evidence="10">The sequence shown here is derived from an EMBL/GenBank/DDBJ whole genome shotgun (WGS) entry which is preliminary data.</text>
</comment>
<name>A0AAP0B8W9_9ASPA</name>
<keyword evidence="7" id="KW-0472">Membrane</keyword>
<feature type="domain" description="Cyclin C-terminal" evidence="9">
    <location>
        <begin position="233"/>
        <end position="346"/>
    </location>
</feature>
<dbReference type="InterPro" id="IPR036915">
    <property type="entry name" value="Cyclin-like_sf"/>
</dbReference>
<dbReference type="SMART" id="SM00385">
    <property type="entry name" value="CYCLIN"/>
    <property type="match status" value="2"/>
</dbReference>
<accession>A0AAP0B8W9</accession>
<organism evidence="10 11">
    <name type="scientific">Platanthera zijinensis</name>
    <dbReference type="NCBI Taxonomy" id="2320716"/>
    <lineage>
        <taxon>Eukaryota</taxon>
        <taxon>Viridiplantae</taxon>
        <taxon>Streptophyta</taxon>
        <taxon>Embryophyta</taxon>
        <taxon>Tracheophyta</taxon>
        <taxon>Spermatophyta</taxon>
        <taxon>Magnoliopsida</taxon>
        <taxon>Liliopsida</taxon>
        <taxon>Asparagales</taxon>
        <taxon>Orchidaceae</taxon>
        <taxon>Orchidoideae</taxon>
        <taxon>Orchideae</taxon>
        <taxon>Orchidinae</taxon>
        <taxon>Platanthera</taxon>
    </lineage>
</organism>
<dbReference type="InterPro" id="IPR004367">
    <property type="entry name" value="Cyclin_C-dom"/>
</dbReference>
<evidence type="ECO:0000256" key="2">
    <source>
        <dbReference type="ARBA" id="ARBA00022618"/>
    </source>
</evidence>
<keyword evidence="11" id="KW-1185">Reference proteome</keyword>
<comment type="similarity">
    <text evidence="1">Belongs to the cyclin family. Cyclin AB subfamily.</text>
</comment>
<protein>
    <submittedName>
        <fullName evidence="10">Cyclin-A3-1</fullName>
    </submittedName>
</protein>
<dbReference type="Pfam" id="PF10551">
    <property type="entry name" value="MULE"/>
    <property type="match status" value="1"/>
</dbReference>
<dbReference type="InterPro" id="IPR013763">
    <property type="entry name" value="Cyclin-like_dom"/>
</dbReference>
<dbReference type="FunFam" id="1.10.472.10:FF:000001">
    <property type="entry name" value="G2/mitotic-specific cyclin"/>
    <property type="match status" value="1"/>
</dbReference>
<feature type="domain" description="Cyclin-like" evidence="8">
    <location>
        <begin position="108"/>
        <end position="224"/>
    </location>
</feature>
<dbReference type="PANTHER" id="PTHR47718">
    <property type="entry name" value="OS01G0519700 PROTEIN"/>
    <property type="match status" value="1"/>
</dbReference>
<dbReference type="GO" id="GO:0051301">
    <property type="term" value="P:cell division"/>
    <property type="evidence" value="ECO:0007669"/>
    <property type="project" value="UniProtKB-KW"/>
</dbReference>
<evidence type="ECO:0000259" key="9">
    <source>
        <dbReference type="SMART" id="SM01332"/>
    </source>
</evidence>
<dbReference type="PROSITE" id="PS00292">
    <property type="entry name" value="CYCLINS"/>
    <property type="match status" value="1"/>
</dbReference>
<dbReference type="Proteomes" id="UP001418222">
    <property type="component" value="Unassembled WGS sequence"/>
</dbReference>
<evidence type="ECO:0000313" key="11">
    <source>
        <dbReference type="Proteomes" id="UP001418222"/>
    </source>
</evidence>
<dbReference type="SMART" id="SM01332">
    <property type="entry name" value="Cyclin_C"/>
    <property type="match status" value="1"/>
</dbReference>
<dbReference type="SUPFAM" id="SSF47954">
    <property type="entry name" value="Cyclin-like"/>
    <property type="match status" value="2"/>
</dbReference>
<feature type="region of interest" description="Disordered" evidence="6">
    <location>
        <begin position="40"/>
        <end position="60"/>
    </location>
</feature>
<dbReference type="AlphaFoldDB" id="A0AAP0B8W9"/>
<dbReference type="InterPro" id="IPR004330">
    <property type="entry name" value="FAR1_DNA_bnd_dom"/>
</dbReference>
<keyword evidence="4" id="KW-0131">Cell cycle</keyword>
<reference evidence="10 11" key="1">
    <citation type="journal article" date="2022" name="Nat. Plants">
        <title>Genomes of leafy and leafless Platanthera orchids illuminate the evolution of mycoheterotrophy.</title>
        <authorList>
            <person name="Li M.H."/>
            <person name="Liu K.W."/>
            <person name="Li Z."/>
            <person name="Lu H.C."/>
            <person name="Ye Q.L."/>
            <person name="Zhang D."/>
            <person name="Wang J.Y."/>
            <person name="Li Y.F."/>
            <person name="Zhong Z.M."/>
            <person name="Liu X."/>
            <person name="Yu X."/>
            <person name="Liu D.K."/>
            <person name="Tu X.D."/>
            <person name="Liu B."/>
            <person name="Hao Y."/>
            <person name="Liao X.Y."/>
            <person name="Jiang Y.T."/>
            <person name="Sun W.H."/>
            <person name="Chen J."/>
            <person name="Chen Y.Q."/>
            <person name="Ai Y."/>
            <person name="Zhai J.W."/>
            <person name="Wu S.S."/>
            <person name="Zhou Z."/>
            <person name="Hsiao Y.Y."/>
            <person name="Wu W.L."/>
            <person name="Chen Y.Y."/>
            <person name="Lin Y.F."/>
            <person name="Hsu J.L."/>
            <person name="Li C.Y."/>
            <person name="Wang Z.W."/>
            <person name="Zhao X."/>
            <person name="Zhong W.Y."/>
            <person name="Ma X.K."/>
            <person name="Ma L."/>
            <person name="Huang J."/>
            <person name="Chen G.Z."/>
            <person name="Huang M.Z."/>
            <person name="Huang L."/>
            <person name="Peng D.H."/>
            <person name="Luo Y.B."/>
            <person name="Zou S.Q."/>
            <person name="Chen S.P."/>
            <person name="Lan S."/>
            <person name="Tsai W.C."/>
            <person name="Van de Peer Y."/>
            <person name="Liu Z.J."/>
        </authorList>
    </citation>
    <scope>NUCLEOTIDE SEQUENCE [LARGE SCALE GENOMIC DNA]</scope>
    <source>
        <strain evidence="10">Lor287</strain>
    </source>
</reference>
<evidence type="ECO:0000256" key="1">
    <source>
        <dbReference type="ARBA" id="ARBA00006955"/>
    </source>
</evidence>
<evidence type="ECO:0000313" key="10">
    <source>
        <dbReference type="EMBL" id="KAK8933771.1"/>
    </source>
</evidence>
<dbReference type="Pfam" id="PF03101">
    <property type="entry name" value="FAR1"/>
    <property type="match status" value="1"/>
</dbReference>
<dbReference type="PANTHER" id="PTHR47718:SF17">
    <property type="entry name" value="PROTEIN FAR1-RELATED SEQUENCE 5-LIKE"/>
    <property type="match status" value="1"/>
</dbReference>
<evidence type="ECO:0000256" key="4">
    <source>
        <dbReference type="ARBA" id="ARBA00023306"/>
    </source>
</evidence>
<dbReference type="FunFam" id="1.10.472.10:FF:000013">
    <property type="entry name" value="Cyclin A1"/>
    <property type="match status" value="1"/>
</dbReference>
<evidence type="ECO:0000256" key="3">
    <source>
        <dbReference type="ARBA" id="ARBA00023127"/>
    </source>
</evidence>
<proteinExistence type="inferred from homology"/>
<sequence>MAGKENVAPASASKKRAAFAIIGSPLKRHRRPLAELPLLSNIAQKQGKRPGKQPAGEDDPQLCVPYAADILSYLRFREAEEKRRPLVDYMETVQMKNVSASMRGILVDWLVEVAEEYKLVADSLFLAISYVDRFLSRNPIEKKKLQLLGVSCILIASLVPFNFFFFFLFFFFFFFFFFLIMILNPWCCRKYEEIEPPNVEELCYITDNTYTKKEVVEMEARILKVLNFEIGNPTANTFLRNFMQAGGENQKTEFLASYLAELSLLDYECIRFLPSMVAASVVFLARFTVNTKTHPWNSRLQQYTGYSSSDLKDCIHVLHDLQTKRKFSSLTAIRDKYKHSKVISLIVLFTLKFQIMQESYEKPGVDSFSNKSTVSFPIVHSEEEAYSMYCDYAHKTGFSVRKQNIIYWAHTRFIKGRGYSCAKAGLKVSKPLRDEQQKYRKLDTHTDCLACIYFNANKEGKDWEVTKFVEEHNHPLASENDRHLLRSHRSISTVQASLLKNMTGVGIRITDAYNFLADEVGGVENVGFCKSDAYNFVQRERRALIDSGDASSLSKVLQDRQSEDNMFSYDILTDEMNRLIGFLWIDDHSKIDYDCFGDVIVFDTTYRLNKYNLACAPFIAVNHHWQNIFVGGAFIATETIESFCWVFETFLRFVGGK</sequence>
<dbReference type="Pfam" id="PF00134">
    <property type="entry name" value="Cyclin_N"/>
    <property type="match status" value="1"/>
</dbReference>
<dbReference type="Pfam" id="PF02984">
    <property type="entry name" value="Cyclin_C"/>
    <property type="match status" value="1"/>
</dbReference>
<keyword evidence="3 5" id="KW-0195">Cyclin</keyword>
<keyword evidence="2" id="KW-0132">Cell division</keyword>
<feature type="transmembrane region" description="Helical" evidence="7">
    <location>
        <begin position="147"/>
        <end position="180"/>
    </location>
</feature>
<evidence type="ECO:0000256" key="5">
    <source>
        <dbReference type="RuleBase" id="RU000383"/>
    </source>
</evidence>
<feature type="domain" description="Cyclin-like" evidence="8">
    <location>
        <begin position="237"/>
        <end position="320"/>
    </location>
</feature>